<dbReference type="EMBL" id="FZNS01000002">
    <property type="protein sequence ID" value="SNR39140.1"/>
    <property type="molecule type" value="Genomic_DNA"/>
</dbReference>
<dbReference type="Gene3D" id="2.60.40.10">
    <property type="entry name" value="Immunoglobulins"/>
    <property type="match status" value="1"/>
</dbReference>
<organism evidence="1 2">
    <name type="scientific">Hymenobacter mucosus</name>
    <dbReference type="NCBI Taxonomy" id="1411120"/>
    <lineage>
        <taxon>Bacteria</taxon>
        <taxon>Pseudomonadati</taxon>
        <taxon>Bacteroidota</taxon>
        <taxon>Cytophagia</taxon>
        <taxon>Cytophagales</taxon>
        <taxon>Hymenobacteraceae</taxon>
        <taxon>Hymenobacter</taxon>
    </lineage>
</organism>
<evidence type="ECO:0000313" key="2">
    <source>
        <dbReference type="Proteomes" id="UP000198310"/>
    </source>
</evidence>
<evidence type="ECO:0000313" key="1">
    <source>
        <dbReference type="EMBL" id="SNR39140.1"/>
    </source>
</evidence>
<dbReference type="AlphaFoldDB" id="A0A238VXW3"/>
<sequence>MCLSFVQETAAQVIYTSNPKGGRWSDPSTWTVTGQKTGSKVPTNEVSRRGDNNSNIIVINSPVILDRDYTVDGKDGHMTITSAGSLVEDGTDRRLDFAEKMGSDENRLLLNGRLAVSSISFMKADATINAPMEADCSIAVGNNATLTIGSTVAIDGNLVVRQGNPSLVGAGQLAIGGCVMTIDQGVQRGLFGSDLRVCLGGKSTNCGTENLKGMSCNDRVREAIAVNDCSPLPVQLVSFAARSTGGQVYLQWATASEINSASFAVERSVDGHSFEQVALVAAAGTSSARRNYTTTDAQPQPGMNYYRLRQVDLDGKTAYSQVLPVDVSSGEARQQMDVYGSLAGQPSLNVTMRVNGQCQAIRVLDSMGRLLYTDQLPANATGSVSRQLPLTASKPGIYIVQALTSEGVVSRRVLVHE</sequence>
<protein>
    <submittedName>
        <fullName evidence="1">Por secretion system C-terminal sorting domain-containing protein</fullName>
    </submittedName>
</protein>
<accession>A0A238VXW3</accession>
<gene>
    <name evidence="1" type="ORF">SAMN06269173_10232</name>
</gene>
<dbReference type="Proteomes" id="UP000198310">
    <property type="component" value="Unassembled WGS sequence"/>
</dbReference>
<dbReference type="InterPro" id="IPR013783">
    <property type="entry name" value="Ig-like_fold"/>
</dbReference>
<proteinExistence type="predicted"/>
<reference evidence="2" key="1">
    <citation type="submission" date="2017-06" db="EMBL/GenBank/DDBJ databases">
        <authorList>
            <person name="Varghese N."/>
            <person name="Submissions S."/>
        </authorList>
    </citation>
    <scope>NUCLEOTIDE SEQUENCE [LARGE SCALE GENOMIC DNA]</scope>
    <source>
        <strain evidence="2">DSM 28041</strain>
    </source>
</reference>
<keyword evidence="2" id="KW-1185">Reference proteome</keyword>
<name>A0A238VXW3_9BACT</name>